<name>A0ACB7NY84_9PEZI</name>
<keyword evidence="2" id="KW-1185">Reference proteome</keyword>
<dbReference type="EMBL" id="JAGIZQ010000006">
    <property type="protein sequence ID" value="KAH6622537.1"/>
    <property type="molecule type" value="Genomic_DNA"/>
</dbReference>
<evidence type="ECO:0000313" key="1">
    <source>
        <dbReference type="EMBL" id="KAH6622537.1"/>
    </source>
</evidence>
<comment type="caution">
    <text evidence="1">The sequence shown here is derived from an EMBL/GenBank/DDBJ whole genome shotgun (WGS) entry which is preliminary data.</text>
</comment>
<accession>A0ACB7NY84</accession>
<dbReference type="Proteomes" id="UP000724584">
    <property type="component" value="Unassembled WGS sequence"/>
</dbReference>
<gene>
    <name evidence="1" type="ORF">F5144DRAFT_594877</name>
</gene>
<reference evidence="1 2" key="1">
    <citation type="journal article" date="2021" name="Nat. Commun.">
        <title>Genetic determinants of endophytism in the Arabidopsis root mycobiome.</title>
        <authorList>
            <person name="Mesny F."/>
            <person name="Miyauchi S."/>
            <person name="Thiergart T."/>
            <person name="Pickel B."/>
            <person name="Atanasova L."/>
            <person name="Karlsson M."/>
            <person name="Huettel B."/>
            <person name="Barry K.W."/>
            <person name="Haridas S."/>
            <person name="Chen C."/>
            <person name="Bauer D."/>
            <person name="Andreopoulos W."/>
            <person name="Pangilinan J."/>
            <person name="LaButti K."/>
            <person name="Riley R."/>
            <person name="Lipzen A."/>
            <person name="Clum A."/>
            <person name="Drula E."/>
            <person name="Henrissat B."/>
            <person name="Kohler A."/>
            <person name="Grigoriev I.V."/>
            <person name="Martin F.M."/>
            <person name="Hacquard S."/>
        </authorList>
    </citation>
    <scope>NUCLEOTIDE SEQUENCE [LARGE SCALE GENOMIC DNA]</scope>
    <source>
        <strain evidence="1 2">MPI-SDFR-AT-0079</strain>
    </source>
</reference>
<evidence type="ECO:0000313" key="2">
    <source>
        <dbReference type="Proteomes" id="UP000724584"/>
    </source>
</evidence>
<proteinExistence type="predicted"/>
<organism evidence="1 2">
    <name type="scientific">Chaetomium tenue</name>
    <dbReference type="NCBI Taxonomy" id="1854479"/>
    <lineage>
        <taxon>Eukaryota</taxon>
        <taxon>Fungi</taxon>
        <taxon>Dikarya</taxon>
        <taxon>Ascomycota</taxon>
        <taxon>Pezizomycotina</taxon>
        <taxon>Sordariomycetes</taxon>
        <taxon>Sordariomycetidae</taxon>
        <taxon>Sordariales</taxon>
        <taxon>Chaetomiaceae</taxon>
        <taxon>Chaetomium</taxon>
    </lineage>
</organism>
<sequence>MASVSPDWSNAVVRAHKVVADAQEKGHFDAKMNAMAAQILNITNGPAANTELLNLAVDGFEGMHEWKYEYDGLKFMLRMSDWPSDIIKTMKYKEPKVAEAQLDEQEKQLRGKGVSNSTIKAEREASEDWRVIWRERAGSSYPVVEGDIDKLTSYRNAVVHDSPPNPLKYLKGDGTIDWIKIYQFCETQKCAVRADQNKGLVDEDQIPYLTAHGIAQEKAAKNKQKEEKRKEKNKKDEEPWSIYETGKWDYLHLPEVSTD</sequence>
<protein>
    <submittedName>
        <fullName evidence="1">Uncharacterized protein</fullName>
    </submittedName>
</protein>